<dbReference type="PANTHER" id="PTHR33217:SF7">
    <property type="entry name" value="TRANSPOSASE FOR INSERTION SEQUENCE ELEMENT IS1081"/>
    <property type="match status" value="1"/>
</dbReference>
<dbReference type="GO" id="GO:0003677">
    <property type="term" value="F:DNA binding"/>
    <property type="evidence" value="ECO:0007669"/>
    <property type="project" value="UniProtKB-UniRule"/>
</dbReference>
<dbReference type="Pfam" id="PF00872">
    <property type="entry name" value="Transposase_mut"/>
    <property type="match status" value="1"/>
</dbReference>
<protein>
    <recommendedName>
        <fullName evidence="6">Mutator family transposase</fullName>
    </recommendedName>
</protein>
<dbReference type="GO" id="GO:0006313">
    <property type="term" value="P:DNA transposition"/>
    <property type="evidence" value="ECO:0007669"/>
    <property type="project" value="UniProtKB-UniRule"/>
</dbReference>
<dbReference type="PANTHER" id="PTHR33217">
    <property type="entry name" value="TRANSPOSASE FOR INSERTION SEQUENCE ELEMENT IS1081"/>
    <property type="match status" value="1"/>
</dbReference>
<evidence type="ECO:0000256" key="4">
    <source>
        <dbReference type="ARBA" id="ARBA00023125"/>
    </source>
</evidence>
<sequence>MDEHSDLRLLGQVSSEISSEVLRDFLRGAVRKMLCDVMALEVSELCGEKYQPGGSDVFRAGSSVGRVLIEGDREEVIKPRVRKRFSDGATREVILKSYVAANDPKQLQQDVVTALMAGVSTRLMAEVKPKSPSVSRSSVSRLWQVAGSNLIDELRSRDLAPIDWCVLQLDGVRLSSELLAIVAIGIDTTGSKHVLDFALGGSENLEVARELITRIRSRGFSCKQRLFAVLDGSDALRTATKEAFPNAVIQRCLVHKERNIRGKLSKRHWGELARLFKRLREVEGYQAACEALNELKRFLKPINMEAYKSLLEAGEELIALHQLNVPNTLHRSLLSTNAIENLILNTRRKTGRVTRFRAETDQASRWLAYALLEAEKGFRKIGGHQDLRKLVEALALGTSPQPTIEPKGPLPSPSAPATAMAPNPQP</sequence>
<name>L7VVQ0_9BACT</name>
<organism evidence="8">
    <name type="scientific">uncultured bacterium A1Q1_fos_1815</name>
    <dbReference type="NCBI Taxonomy" id="1256553"/>
    <lineage>
        <taxon>Bacteria</taxon>
        <taxon>environmental samples</taxon>
    </lineage>
</organism>
<dbReference type="NCBIfam" id="NF033543">
    <property type="entry name" value="transpos_IS256"/>
    <property type="match status" value="1"/>
</dbReference>
<evidence type="ECO:0000256" key="3">
    <source>
        <dbReference type="ARBA" id="ARBA00022578"/>
    </source>
</evidence>
<keyword evidence="3 6" id="KW-0815">Transposition</keyword>
<evidence type="ECO:0000256" key="6">
    <source>
        <dbReference type="RuleBase" id="RU365089"/>
    </source>
</evidence>
<evidence type="ECO:0000256" key="7">
    <source>
        <dbReference type="SAM" id="MobiDB-lite"/>
    </source>
</evidence>
<feature type="region of interest" description="Disordered" evidence="7">
    <location>
        <begin position="398"/>
        <end position="426"/>
    </location>
</feature>
<evidence type="ECO:0000256" key="1">
    <source>
        <dbReference type="ARBA" id="ARBA00002190"/>
    </source>
</evidence>
<keyword evidence="6" id="KW-0814">Transposable element</keyword>
<evidence type="ECO:0000256" key="2">
    <source>
        <dbReference type="ARBA" id="ARBA00010961"/>
    </source>
</evidence>
<dbReference type="EMBL" id="JX649870">
    <property type="protein sequence ID" value="AGC71371.1"/>
    <property type="molecule type" value="Genomic_DNA"/>
</dbReference>
<comment type="function">
    <text evidence="1 6">Required for the transposition of the insertion element.</text>
</comment>
<dbReference type="AlphaFoldDB" id="L7VVQ0"/>
<comment type="similarity">
    <text evidence="2 6">Belongs to the transposase mutator family.</text>
</comment>
<evidence type="ECO:0000256" key="5">
    <source>
        <dbReference type="ARBA" id="ARBA00023172"/>
    </source>
</evidence>
<dbReference type="GO" id="GO:0004803">
    <property type="term" value="F:transposase activity"/>
    <property type="evidence" value="ECO:0007669"/>
    <property type="project" value="UniProtKB-UniRule"/>
</dbReference>
<evidence type="ECO:0000313" key="8">
    <source>
        <dbReference type="EMBL" id="AGC71371.1"/>
    </source>
</evidence>
<proteinExistence type="inferred from homology"/>
<accession>L7VVQ0</accession>
<feature type="compositionally biased region" description="Low complexity" evidence="7">
    <location>
        <begin position="415"/>
        <end position="426"/>
    </location>
</feature>
<reference evidence="8" key="1">
    <citation type="submission" date="2012-09" db="EMBL/GenBank/DDBJ databases">
        <title>Metagenomic Characterization of a Microbial Community in Wastewater Detects High Levels of Antibiotic Resistance.</title>
        <authorList>
            <person name="Abrams M."/>
            <person name="Caldwell A."/>
            <person name="Vandaei E."/>
            <person name="Lee W."/>
            <person name="Perrott J."/>
            <person name="Khan S.Y."/>
            <person name="Ta J."/>
            <person name="Romero D."/>
            <person name="Nguyen V."/>
            <person name="Pourmand N."/>
            <person name="Ouverney C.C."/>
        </authorList>
    </citation>
    <scope>NUCLEOTIDE SEQUENCE</scope>
</reference>
<keyword evidence="4 6" id="KW-0238">DNA-binding</keyword>
<dbReference type="InterPro" id="IPR001207">
    <property type="entry name" value="Transposase_mutator"/>
</dbReference>
<keyword evidence="5 6" id="KW-0233">DNA recombination</keyword>